<evidence type="ECO:0000313" key="10">
    <source>
        <dbReference type="Proteomes" id="UP000008672"/>
    </source>
</evidence>
<dbReference type="HOGENOM" id="CLU_057702_1_1_1"/>
<dbReference type="GO" id="GO:0005890">
    <property type="term" value="C:sodium:potassium-exchanging ATPase complex"/>
    <property type="evidence" value="ECO:0007669"/>
    <property type="project" value="InterPro"/>
</dbReference>
<dbReference type="Pfam" id="PF00287">
    <property type="entry name" value="Na_K-ATPase"/>
    <property type="match status" value="1"/>
</dbReference>
<keyword evidence="3 7" id="KW-0812">Transmembrane</keyword>
<dbReference type="EMBL" id="AFYH01145279">
    <property type="status" value="NOT_ANNOTATED_CDS"/>
    <property type="molecule type" value="Genomic_DNA"/>
</dbReference>
<evidence type="ECO:0000256" key="6">
    <source>
        <dbReference type="ARBA" id="ARBA00023136"/>
    </source>
</evidence>
<protein>
    <recommendedName>
        <fullName evidence="7">Sodium/potassium-transporting ATPase subunit beta</fullName>
    </recommendedName>
</protein>
<feature type="region of interest" description="Disordered" evidence="8">
    <location>
        <begin position="1"/>
        <end position="46"/>
    </location>
</feature>
<dbReference type="FunCoup" id="H3AD33">
    <property type="interactions" value="730"/>
</dbReference>
<reference evidence="10" key="1">
    <citation type="submission" date="2011-08" db="EMBL/GenBank/DDBJ databases">
        <title>The draft genome of Latimeria chalumnae.</title>
        <authorList>
            <person name="Di Palma F."/>
            <person name="Alfoldi J."/>
            <person name="Johnson J."/>
            <person name="Berlin A."/>
            <person name="Gnerre S."/>
            <person name="Jaffe D."/>
            <person name="MacCallum I."/>
            <person name="Young S."/>
            <person name="Walker B.J."/>
            <person name="Lander E."/>
            <person name="Lindblad-Toh K."/>
        </authorList>
    </citation>
    <scope>NUCLEOTIDE SEQUENCE [LARGE SCALE GENOMIC DNA]</scope>
    <source>
        <strain evidence="10">Wild caught</strain>
    </source>
</reference>
<evidence type="ECO:0000256" key="8">
    <source>
        <dbReference type="SAM" id="MobiDB-lite"/>
    </source>
</evidence>
<keyword evidence="10" id="KW-1185">Reference proteome</keyword>
<comment type="similarity">
    <text evidence="2 7">Belongs to the X(+)/potassium ATPases subunit beta family.</text>
</comment>
<dbReference type="Gene3D" id="2.60.40.1660">
    <property type="entry name" value="Na, k-atpase alpha subunit"/>
    <property type="match status" value="1"/>
</dbReference>
<dbReference type="EMBL" id="AFYH01145276">
    <property type="status" value="NOT_ANNOTATED_CDS"/>
    <property type="molecule type" value="Genomic_DNA"/>
</dbReference>
<name>H3AD33_LATCH</name>
<dbReference type="STRING" id="7897.ENSLACP00000007554"/>
<dbReference type="OMA" id="FGGCMFC"/>
<dbReference type="AlphaFoldDB" id="H3AD33"/>
<dbReference type="Ensembl" id="ENSLACT00000007618.1">
    <property type="protein sequence ID" value="ENSLACP00000007554.1"/>
    <property type="gene ID" value="ENSLACG00000006694.1"/>
</dbReference>
<reference evidence="9" key="2">
    <citation type="submission" date="2025-08" db="UniProtKB">
        <authorList>
            <consortium name="Ensembl"/>
        </authorList>
    </citation>
    <scope>IDENTIFICATION</scope>
</reference>
<dbReference type="GeneID" id="102363784"/>
<evidence type="ECO:0000256" key="2">
    <source>
        <dbReference type="ARBA" id="ARBA00005876"/>
    </source>
</evidence>
<evidence type="ECO:0000313" key="9">
    <source>
        <dbReference type="Ensembl" id="ENSLACP00000007554.1"/>
    </source>
</evidence>
<dbReference type="NCBIfam" id="TIGR01107">
    <property type="entry name" value="Na_K_ATPase_bet"/>
    <property type="match status" value="1"/>
</dbReference>
<evidence type="ECO:0000256" key="3">
    <source>
        <dbReference type="ARBA" id="ARBA00022692"/>
    </source>
</evidence>
<feature type="compositionally biased region" description="Basic and acidic residues" evidence="8">
    <location>
        <begin position="11"/>
        <end position="33"/>
    </location>
</feature>
<gene>
    <name evidence="9" type="primary">ATP1B4</name>
</gene>
<evidence type="ECO:0000256" key="5">
    <source>
        <dbReference type="ARBA" id="ARBA00022989"/>
    </source>
</evidence>
<keyword evidence="6 7" id="KW-0472">Membrane</keyword>
<dbReference type="RefSeq" id="XP_064422609.1">
    <property type="nucleotide sequence ID" value="XM_064566539.1"/>
</dbReference>
<sequence>MGLNSTTAGAEDSHERHLQIRANNEGKGKQQKSEEEEEEEKKMVEPKKSWGEITSEFRTFMWNPEKKEFIGRNCKSWTLILLFYFVFYLYLAGIFALCLYVMLLTISPYTPKHRDKVVPPGVMMRPNINGFDISFNKSEHSTWSSYVENLHTFLNGYNDSVQIEKNIECVPGKYFMQDMGESEGKRACQFKRTVLESCSGIKDPTFGYSKGKPCVLIKMNRIIGYLPGQGTPVTVTCEVQKGDSGAIGSIDFYPGNGTFNLMYYPYYGKLTHVNYTSPLVAVHFTNVKHNTPLTIQCKLNGPGIVNDSSDRYLGRISFTLNVGE</sequence>
<dbReference type="GeneTree" id="ENSGT01030000234579"/>
<dbReference type="GO" id="GO:0006355">
    <property type="term" value="P:regulation of DNA-templated transcription"/>
    <property type="evidence" value="ECO:0007669"/>
    <property type="project" value="TreeGrafter"/>
</dbReference>
<dbReference type="OrthoDB" id="5912413at2759"/>
<keyword evidence="5 7" id="KW-1133">Transmembrane helix</keyword>
<keyword evidence="7" id="KW-0406">Ion transport</keyword>
<dbReference type="CTD" id="23439"/>
<comment type="function">
    <text evidence="7">This is the non-catalytic component of the active enzyme, which catalyzes the hydrolysis of ATP coupled with the exchange of Na(+) and K(+) ions across the plasma membrane.</text>
</comment>
<organism evidence="9 10">
    <name type="scientific">Latimeria chalumnae</name>
    <name type="common">Coelacanth</name>
    <dbReference type="NCBI Taxonomy" id="7897"/>
    <lineage>
        <taxon>Eukaryota</taxon>
        <taxon>Metazoa</taxon>
        <taxon>Chordata</taxon>
        <taxon>Craniata</taxon>
        <taxon>Vertebrata</taxon>
        <taxon>Euteleostomi</taxon>
        <taxon>Coelacanthiformes</taxon>
        <taxon>Coelacanthidae</taxon>
        <taxon>Latimeria</taxon>
    </lineage>
</organism>
<dbReference type="EMBL" id="AFYH01145278">
    <property type="status" value="NOT_ANNOTATED_CDS"/>
    <property type="molecule type" value="Genomic_DNA"/>
</dbReference>
<keyword evidence="4" id="KW-0735">Signal-anchor</keyword>
<dbReference type="InterPro" id="IPR038702">
    <property type="entry name" value="Na/K_ATPase_sub_beta_sf"/>
</dbReference>
<proteinExistence type="inferred from homology"/>
<dbReference type="PANTHER" id="PTHR11523:SF12">
    <property type="entry name" value="PROTEIN ATP1B4"/>
    <property type="match status" value="1"/>
</dbReference>
<evidence type="ECO:0000256" key="1">
    <source>
        <dbReference type="ARBA" id="ARBA00004606"/>
    </source>
</evidence>
<evidence type="ECO:0000256" key="7">
    <source>
        <dbReference type="RuleBase" id="RU362099"/>
    </source>
</evidence>
<reference evidence="9" key="3">
    <citation type="submission" date="2025-09" db="UniProtKB">
        <authorList>
            <consortium name="Ensembl"/>
        </authorList>
    </citation>
    <scope>IDENTIFICATION</scope>
</reference>
<dbReference type="InterPro" id="IPR000402">
    <property type="entry name" value="Na/K_ATPase_sub_beta"/>
</dbReference>
<dbReference type="RefSeq" id="XP_006003908.1">
    <property type="nucleotide sequence ID" value="XM_006003846.3"/>
</dbReference>
<evidence type="ECO:0000256" key="4">
    <source>
        <dbReference type="ARBA" id="ARBA00022968"/>
    </source>
</evidence>
<dbReference type="eggNOG" id="KOG3927">
    <property type="taxonomic scope" value="Eukaryota"/>
</dbReference>
<dbReference type="Proteomes" id="UP000008672">
    <property type="component" value="Unassembled WGS sequence"/>
</dbReference>
<comment type="subcellular location">
    <subcellularLocation>
        <location evidence="1">Membrane</location>
        <topology evidence="1">Single-pass type II membrane protein</topology>
    </subcellularLocation>
</comment>
<dbReference type="GO" id="GO:0005637">
    <property type="term" value="C:nuclear inner membrane"/>
    <property type="evidence" value="ECO:0007669"/>
    <property type="project" value="TreeGrafter"/>
</dbReference>
<dbReference type="InParanoid" id="H3AD33"/>
<dbReference type="GO" id="GO:0006813">
    <property type="term" value="P:potassium ion transport"/>
    <property type="evidence" value="ECO:0007669"/>
    <property type="project" value="InterPro"/>
</dbReference>
<keyword evidence="7" id="KW-0813">Transport</keyword>
<dbReference type="EMBL" id="AFYH01145277">
    <property type="status" value="NOT_ANNOTATED_CDS"/>
    <property type="molecule type" value="Genomic_DNA"/>
</dbReference>
<dbReference type="PANTHER" id="PTHR11523">
    <property type="entry name" value="SODIUM/POTASSIUM-DEPENDENT ATPASE BETA SUBUNIT"/>
    <property type="match status" value="1"/>
</dbReference>
<dbReference type="PROSITE" id="PS00391">
    <property type="entry name" value="ATPASE_NA_K_BETA_2"/>
    <property type="match status" value="1"/>
</dbReference>
<dbReference type="Bgee" id="ENSLACG00000006694">
    <property type="expression patterns" value="Expressed in post-anal tail muscle and 4 other cell types or tissues"/>
</dbReference>
<feature type="transmembrane region" description="Helical" evidence="7">
    <location>
        <begin position="77"/>
        <end position="103"/>
    </location>
</feature>
<dbReference type="GO" id="GO:0006814">
    <property type="term" value="P:sodium ion transport"/>
    <property type="evidence" value="ECO:0007669"/>
    <property type="project" value="InterPro"/>
</dbReference>
<accession>H3AD33</accession>
<dbReference type="FunFam" id="2.60.40.1660:FF:000001">
    <property type="entry name" value="Sodium/potassium-transporting ATPase subunit beta"/>
    <property type="match status" value="1"/>
</dbReference>